<dbReference type="OrthoDB" id="2824327at2759"/>
<dbReference type="EMBL" id="MU150303">
    <property type="protein sequence ID" value="KAF9460171.1"/>
    <property type="molecule type" value="Genomic_DNA"/>
</dbReference>
<reference evidence="1" key="1">
    <citation type="submission" date="2020-11" db="EMBL/GenBank/DDBJ databases">
        <authorList>
            <consortium name="DOE Joint Genome Institute"/>
            <person name="Ahrendt S."/>
            <person name="Riley R."/>
            <person name="Andreopoulos W."/>
            <person name="Labutti K."/>
            <person name="Pangilinan J."/>
            <person name="Ruiz-Duenas F.J."/>
            <person name="Barrasa J.M."/>
            <person name="Sanchez-Garcia M."/>
            <person name="Camarero S."/>
            <person name="Miyauchi S."/>
            <person name="Serrano A."/>
            <person name="Linde D."/>
            <person name="Babiker R."/>
            <person name="Drula E."/>
            <person name="Ayuso-Fernandez I."/>
            <person name="Pacheco R."/>
            <person name="Padilla G."/>
            <person name="Ferreira P."/>
            <person name="Barriuso J."/>
            <person name="Kellner H."/>
            <person name="Castanera R."/>
            <person name="Alfaro M."/>
            <person name="Ramirez L."/>
            <person name="Pisabarro A.G."/>
            <person name="Kuo A."/>
            <person name="Tritt A."/>
            <person name="Lipzen A."/>
            <person name="He G."/>
            <person name="Yan M."/>
            <person name="Ng V."/>
            <person name="Cullen D."/>
            <person name="Martin F."/>
            <person name="Rosso M.-N."/>
            <person name="Henrissat B."/>
            <person name="Hibbett D."/>
            <person name="Martinez A.T."/>
            <person name="Grigoriev I.V."/>
        </authorList>
    </citation>
    <scope>NUCLEOTIDE SEQUENCE</scope>
    <source>
        <strain evidence="1">CBS 247.69</strain>
    </source>
</reference>
<sequence length="393" mass="43815">MNTHVDSPRLPPELLGQIIDNLRYQKGALANASLVSHTFLVLCRPHLFHSLKVPPIQPVQKELEKLGILGARNTNKDMRLLAESAIGVHVRDLHVELSRILTIGLDIAVLISFLRRMTQLEAFTISSISLNPHRIGLGELPSDFSSAISNVFRVCPIVSVNISRVNDFPYLILSHCSLLKRVVLNSPMFLETALALDEHLPTQDPLEVETLELSHTIRSFPFPIDVISHPHSPLVFSKLAHLKIISGTSEDHRTWQQLIDSAQNSLCNFEIRVSGSNHFLMFSASSPSSITLESCLLLRRISIQVQWPLMAPFSWLMGILNTVYEINSIEEIVLNLGSSMVSAENWQELDSILTSPKFECLKALFLAVPPPQLNHKMPALIARGIVQLSHGKS</sequence>
<comment type="caution">
    <text evidence="1">The sequence shown here is derived from an EMBL/GenBank/DDBJ whole genome shotgun (WGS) entry which is preliminary data.</text>
</comment>
<keyword evidence="2" id="KW-1185">Reference proteome</keyword>
<protein>
    <recommendedName>
        <fullName evidence="3">F-box domain-containing protein</fullName>
    </recommendedName>
</protein>
<dbReference type="AlphaFoldDB" id="A0A9P5Y2L0"/>
<dbReference type="Proteomes" id="UP000807353">
    <property type="component" value="Unassembled WGS sequence"/>
</dbReference>
<accession>A0A9P5Y2L0</accession>
<evidence type="ECO:0008006" key="3">
    <source>
        <dbReference type="Google" id="ProtNLM"/>
    </source>
</evidence>
<proteinExistence type="predicted"/>
<evidence type="ECO:0000313" key="2">
    <source>
        <dbReference type="Proteomes" id="UP000807353"/>
    </source>
</evidence>
<evidence type="ECO:0000313" key="1">
    <source>
        <dbReference type="EMBL" id="KAF9460171.1"/>
    </source>
</evidence>
<gene>
    <name evidence="1" type="ORF">BDZ94DRAFT_1266572</name>
</gene>
<organism evidence="1 2">
    <name type="scientific">Collybia nuda</name>
    <dbReference type="NCBI Taxonomy" id="64659"/>
    <lineage>
        <taxon>Eukaryota</taxon>
        <taxon>Fungi</taxon>
        <taxon>Dikarya</taxon>
        <taxon>Basidiomycota</taxon>
        <taxon>Agaricomycotina</taxon>
        <taxon>Agaricomycetes</taxon>
        <taxon>Agaricomycetidae</taxon>
        <taxon>Agaricales</taxon>
        <taxon>Tricholomatineae</taxon>
        <taxon>Clitocybaceae</taxon>
        <taxon>Collybia</taxon>
    </lineage>
</organism>
<name>A0A9P5Y2L0_9AGAR</name>